<dbReference type="Proteomes" id="UP000701801">
    <property type="component" value="Unassembled WGS sequence"/>
</dbReference>
<sequence length="356" mass="39203">MLQKAYEKVNSSADAKSKFKTFSSFQNEAFDNIDDGGSERKGAGWDNLWRSIGNRVKVFHPQNPLHEKIRDLVLDHYTDAMGGLSTPPTIPPPIVIEKNECHGISGDTWVMHVDTVIGNVDTFCNQDAREVTYNKDSVDELKLSVKAPNDQNKGAKDAPNCADRFKGVVINGCDGNDPTNNPHNYKFGSTLTTSDGWQYTMTPLSKQINEVACDVSYKFLWDSFEIRGKNLPDAKFGAEGEGLKKQLDGCGEVTKYGFERTLKDGKFQWFANGRLPIGTKACVGRALKKAGGSGNGNCHGAGKRDTSRREIGIDDWPGYGDDSKHVFGAVTKRNIGIEDWPGYGEDSKHVFGSYEG</sequence>
<protein>
    <submittedName>
        <fullName evidence="1">Uncharacterized protein</fullName>
    </submittedName>
</protein>
<accession>A0A9N9LHR3</accession>
<name>A0A9N9LHR3_9HELO</name>
<comment type="caution">
    <text evidence="1">The sequence shown here is derived from an EMBL/GenBank/DDBJ whole genome shotgun (WGS) entry which is preliminary data.</text>
</comment>
<reference evidence="1" key="1">
    <citation type="submission" date="2021-07" db="EMBL/GenBank/DDBJ databases">
        <authorList>
            <person name="Durling M."/>
        </authorList>
    </citation>
    <scope>NUCLEOTIDE SEQUENCE</scope>
</reference>
<dbReference type="OrthoDB" id="3553653at2759"/>
<evidence type="ECO:0000313" key="1">
    <source>
        <dbReference type="EMBL" id="CAG8972802.1"/>
    </source>
</evidence>
<dbReference type="EMBL" id="CAJVRM010000056">
    <property type="protein sequence ID" value="CAG8972802.1"/>
    <property type="molecule type" value="Genomic_DNA"/>
</dbReference>
<organism evidence="1 2">
    <name type="scientific">Hymenoscyphus albidus</name>
    <dbReference type="NCBI Taxonomy" id="595503"/>
    <lineage>
        <taxon>Eukaryota</taxon>
        <taxon>Fungi</taxon>
        <taxon>Dikarya</taxon>
        <taxon>Ascomycota</taxon>
        <taxon>Pezizomycotina</taxon>
        <taxon>Leotiomycetes</taxon>
        <taxon>Helotiales</taxon>
        <taxon>Helotiaceae</taxon>
        <taxon>Hymenoscyphus</taxon>
    </lineage>
</organism>
<evidence type="ECO:0000313" key="2">
    <source>
        <dbReference type="Proteomes" id="UP000701801"/>
    </source>
</evidence>
<gene>
    <name evidence="1" type="ORF">HYALB_00007727</name>
</gene>
<keyword evidence="2" id="KW-1185">Reference proteome</keyword>
<dbReference type="Pfam" id="PF18647">
    <property type="entry name" value="Fungal_lectin_2"/>
    <property type="match status" value="1"/>
</dbReference>
<proteinExistence type="predicted"/>
<dbReference type="AlphaFoldDB" id="A0A9N9LHR3"/>